<evidence type="ECO:0000313" key="3">
    <source>
        <dbReference type="Proteomes" id="UP001597440"/>
    </source>
</evidence>
<evidence type="ECO:0000256" key="1">
    <source>
        <dbReference type="SAM" id="Phobius"/>
    </source>
</evidence>
<dbReference type="Proteomes" id="UP001597440">
    <property type="component" value="Unassembled WGS sequence"/>
</dbReference>
<dbReference type="InterPro" id="IPR021326">
    <property type="entry name" value="DUF2931"/>
</dbReference>
<protein>
    <submittedName>
        <fullName evidence="2">DUF2931 family protein</fullName>
    </submittedName>
</protein>
<feature type="transmembrane region" description="Helical" evidence="1">
    <location>
        <begin position="6"/>
        <end position="23"/>
    </location>
</feature>
<organism evidence="2 3">
    <name type="scientific">Sphingobacterium tabacisoli</name>
    <dbReference type="NCBI Taxonomy" id="2044855"/>
    <lineage>
        <taxon>Bacteria</taxon>
        <taxon>Pseudomonadati</taxon>
        <taxon>Bacteroidota</taxon>
        <taxon>Sphingobacteriia</taxon>
        <taxon>Sphingobacteriales</taxon>
        <taxon>Sphingobacteriaceae</taxon>
        <taxon>Sphingobacterium</taxon>
    </lineage>
</organism>
<keyword evidence="1" id="KW-0472">Membrane</keyword>
<evidence type="ECO:0000313" key="2">
    <source>
        <dbReference type="EMBL" id="MFD2556438.1"/>
    </source>
</evidence>
<sequence length="215" mass="25239">MNILNKIYIVLLVAVLVSMVFLVRRSAQKTKYKAGTFSAVPIHVRNLYFTDHRSSELGYFYDTDPNYFAWRQVDQYFENDRIDIPDSLHIEYFSYTDSLFYNSILPINRMDSTWKKYTISSEPLVFTLGVADKGIVKLWCSTPSLGTQLILNEQLPPIKPKPEDLYYKEPLSEARYITEMFSLLSDSVKNNVRQQLYIKSYKDSNDYKLPEYLLD</sequence>
<keyword evidence="3" id="KW-1185">Reference proteome</keyword>
<keyword evidence="1" id="KW-0812">Transmembrane</keyword>
<keyword evidence="1" id="KW-1133">Transmembrane helix</keyword>
<dbReference type="Pfam" id="PF11153">
    <property type="entry name" value="DUF2931"/>
    <property type="match status" value="1"/>
</dbReference>
<proteinExistence type="predicted"/>
<dbReference type="RefSeq" id="WP_210352501.1">
    <property type="nucleotide sequence ID" value="NZ_JAEQMU010000001.1"/>
</dbReference>
<accession>A0ABW5L8J1</accession>
<dbReference type="EMBL" id="JBHULD010000018">
    <property type="protein sequence ID" value="MFD2556438.1"/>
    <property type="molecule type" value="Genomic_DNA"/>
</dbReference>
<name>A0ABW5L8J1_9SPHI</name>
<comment type="caution">
    <text evidence="2">The sequence shown here is derived from an EMBL/GenBank/DDBJ whole genome shotgun (WGS) entry which is preliminary data.</text>
</comment>
<gene>
    <name evidence="2" type="ORF">ACFSQW_18730</name>
</gene>
<reference evidence="3" key="1">
    <citation type="journal article" date="2019" name="Int. J. Syst. Evol. Microbiol.">
        <title>The Global Catalogue of Microorganisms (GCM) 10K type strain sequencing project: providing services to taxonomists for standard genome sequencing and annotation.</title>
        <authorList>
            <consortium name="The Broad Institute Genomics Platform"/>
            <consortium name="The Broad Institute Genome Sequencing Center for Infectious Disease"/>
            <person name="Wu L."/>
            <person name="Ma J."/>
        </authorList>
    </citation>
    <scope>NUCLEOTIDE SEQUENCE [LARGE SCALE GENOMIC DNA]</scope>
    <source>
        <strain evidence="3">KCTC 52298</strain>
    </source>
</reference>